<evidence type="ECO:0000313" key="2">
    <source>
        <dbReference type="EMBL" id="KAG8239584.1"/>
    </source>
</evidence>
<dbReference type="OrthoDB" id="10047816at2759"/>
<dbReference type="GO" id="GO:0005524">
    <property type="term" value="F:ATP binding"/>
    <property type="evidence" value="ECO:0007669"/>
    <property type="project" value="InterPro"/>
</dbReference>
<reference evidence="2" key="2">
    <citation type="submission" date="2017-10" db="EMBL/GenBank/DDBJ databases">
        <title>Ladona fulva Genome sequencing and assembly.</title>
        <authorList>
            <person name="Murali S."/>
            <person name="Richards S."/>
            <person name="Bandaranaike D."/>
            <person name="Bellair M."/>
            <person name="Blankenburg K."/>
            <person name="Chao H."/>
            <person name="Dinh H."/>
            <person name="Doddapaneni H."/>
            <person name="Dugan-Rocha S."/>
            <person name="Elkadiri S."/>
            <person name="Gnanaolivu R."/>
            <person name="Hernandez B."/>
            <person name="Skinner E."/>
            <person name="Javaid M."/>
            <person name="Lee S."/>
            <person name="Li M."/>
            <person name="Ming W."/>
            <person name="Munidasa M."/>
            <person name="Muniz J."/>
            <person name="Nguyen L."/>
            <person name="Hughes D."/>
            <person name="Osuji N."/>
            <person name="Pu L.-L."/>
            <person name="Puazo M."/>
            <person name="Qu C."/>
            <person name="Quiroz J."/>
            <person name="Raj R."/>
            <person name="Weissenberger G."/>
            <person name="Xin Y."/>
            <person name="Zou X."/>
            <person name="Han Y."/>
            <person name="Worley K."/>
            <person name="Muzny D."/>
            <person name="Gibbs R."/>
        </authorList>
    </citation>
    <scope>NUCLEOTIDE SEQUENCE</scope>
    <source>
        <strain evidence="2">Sampled in the wild</strain>
    </source>
</reference>
<accession>A0A8K0PDR0</accession>
<reference evidence="2" key="1">
    <citation type="submission" date="2013-04" db="EMBL/GenBank/DDBJ databases">
        <authorList>
            <person name="Qu J."/>
            <person name="Murali S.C."/>
            <person name="Bandaranaike D."/>
            <person name="Bellair M."/>
            <person name="Blankenburg K."/>
            <person name="Chao H."/>
            <person name="Dinh H."/>
            <person name="Doddapaneni H."/>
            <person name="Downs B."/>
            <person name="Dugan-Rocha S."/>
            <person name="Elkadiri S."/>
            <person name="Gnanaolivu R.D."/>
            <person name="Hernandez B."/>
            <person name="Javaid M."/>
            <person name="Jayaseelan J.C."/>
            <person name="Lee S."/>
            <person name="Li M."/>
            <person name="Ming W."/>
            <person name="Munidasa M."/>
            <person name="Muniz J."/>
            <person name="Nguyen L."/>
            <person name="Ongeri F."/>
            <person name="Osuji N."/>
            <person name="Pu L.-L."/>
            <person name="Puazo M."/>
            <person name="Qu C."/>
            <person name="Quiroz J."/>
            <person name="Raj R."/>
            <person name="Weissenberger G."/>
            <person name="Xin Y."/>
            <person name="Zou X."/>
            <person name="Han Y."/>
            <person name="Richards S."/>
            <person name="Worley K."/>
            <person name="Muzny D."/>
            <person name="Gibbs R."/>
        </authorList>
    </citation>
    <scope>NUCLEOTIDE SEQUENCE</scope>
    <source>
        <strain evidence="2">Sampled in the wild</strain>
    </source>
</reference>
<evidence type="ECO:0000313" key="3">
    <source>
        <dbReference type="Proteomes" id="UP000792457"/>
    </source>
</evidence>
<gene>
    <name evidence="2" type="ORF">J437_LFUL019130</name>
</gene>
<dbReference type="Pfam" id="PF00433">
    <property type="entry name" value="Pkinase_C"/>
    <property type="match status" value="1"/>
</dbReference>
<protein>
    <recommendedName>
        <fullName evidence="1">Protein kinase C-terminal domain-containing protein</fullName>
    </recommendedName>
</protein>
<dbReference type="Proteomes" id="UP000792457">
    <property type="component" value="Unassembled WGS sequence"/>
</dbReference>
<proteinExistence type="predicted"/>
<dbReference type="GO" id="GO:0004674">
    <property type="term" value="F:protein serine/threonine kinase activity"/>
    <property type="evidence" value="ECO:0007669"/>
    <property type="project" value="InterPro"/>
</dbReference>
<dbReference type="InterPro" id="IPR017892">
    <property type="entry name" value="Pkinase_C"/>
</dbReference>
<organism evidence="2 3">
    <name type="scientific">Ladona fulva</name>
    <name type="common">Scarce chaser dragonfly</name>
    <name type="synonym">Libellula fulva</name>
    <dbReference type="NCBI Taxonomy" id="123851"/>
    <lineage>
        <taxon>Eukaryota</taxon>
        <taxon>Metazoa</taxon>
        <taxon>Ecdysozoa</taxon>
        <taxon>Arthropoda</taxon>
        <taxon>Hexapoda</taxon>
        <taxon>Insecta</taxon>
        <taxon>Pterygota</taxon>
        <taxon>Palaeoptera</taxon>
        <taxon>Odonata</taxon>
        <taxon>Epiprocta</taxon>
        <taxon>Anisoptera</taxon>
        <taxon>Libelluloidea</taxon>
        <taxon>Libellulidae</taxon>
        <taxon>Ladona</taxon>
    </lineage>
</organism>
<dbReference type="EMBL" id="KZ309724">
    <property type="protein sequence ID" value="KAG8239584.1"/>
    <property type="molecule type" value="Genomic_DNA"/>
</dbReference>
<feature type="domain" description="Protein kinase C-terminal" evidence="1">
    <location>
        <begin position="49"/>
        <end position="85"/>
    </location>
</feature>
<comment type="caution">
    <text evidence="2">The sequence shown here is derived from an EMBL/GenBank/DDBJ whole genome shotgun (WGS) entry which is preliminary data.</text>
</comment>
<dbReference type="AlphaFoldDB" id="A0A8K0PDR0"/>
<evidence type="ECO:0000259" key="1">
    <source>
        <dbReference type="Pfam" id="PF00433"/>
    </source>
</evidence>
<keyword evidence="3" id="KW-1185">Reference proteome</keyword>
<sequence length="167" mass="19048">MGEAVFVKAIICLSTGKLLASGYFDLAGILHNSHTINAAYFFDLFNKRHPLDLQYFDSTFTMERPHLSPIDPEILRSMDQNQFQDLFVQPMHQLNEVIHQKSSGGYYEVLLQLGHCYLHIANMTKVAFLKFLPHPPYSPVLIQLGDFDYLNGESYGTMRSQKCLSNA</sequence>
<name>A0A8K0PDR0_LADFU</name>